<gene>
    <name evidence="1" type="ORF">SMTD_LOCUS2406</name>
</gene>
<organism evidence="1 2">
    <name type="scientific">Schistosoma mattheei</name>
    <dbReference type="NCBI Taxonomy" id="31246"/>
    <lineage>
        <taxon>Eukaryota</taxon>
        <taxon>Metazoa</taxon>
        <taxon>Spiralia</taxon>
        <taxon>Lophotrochozoa</taxon>
        <taxon>Platyhelminthes</taxon>
        <taxon>Trematoda</taxon>
        <taxon>Digenea</taxon>
        <taxon>Strigeidida</taxon>
        <taxon>Schistosomatoidea</taxon>
        <taxon>Schistosomatidae</taxon>
        <taxon>Schistosoma</taxon>
    </lineage>
</organism>
<evidence type="ECO:0000313" key="1">
    <source>
        <dbReference type="EMBL" id="VDO86769.1"/>
    </source>
</evidence>
<protein>
    <submittedName>
        <fullName evidence="1">Uncharacterized protein</fullName>
    </submittedName>
</protein>
<proteinExistence type="predicted"/>
<reference evidence="1 2" key="1">
    <citation type="submission" date="2018-11" db="EMBL/GenBank/DDBJ databases">
        <authorList>
            <consortium name="Pathogen Informatics"/>
        </authorList>
    </citation>
    <scope>NUCLEOTIDE SEQUENCE [LARGE SCALE GENOMIC DNA]</scope>
    <source>
        <strain>Denwood</strain>
        <strain evidence="2">Zambia</strain>
    </source>
</reference>
<dbReference type="EMBL" id="UZAL01003301">
    <property type="protein sequence ID" value="VDO86769.1"/>
    <property type="molecule type" value="Genomic_DNA"/>
</dbReference>
<keyword evidence="2" id="KW-1185">Reference proteome</keyword>
<accession>A0A183NJX0</accession>
<evidence type="ECO:0000313" key="2">
    <source>
        <dbReference type="Proteomes" id="UP000269396"/>
    </source>
</evidence>
<dbReference type="AlphaFoldDB" id="A0A183NJX0"/>
<name>A0A183NJX0_9TREM</name>
<dbReference type="Proteomes" id="UP000269396">
    <property type="component" value="Unassembled WGS sequence"/>
</dbReference>
<sequence length="72" mass="8312">MGSHNNACRFGEMSYKNEKDMSAEPSYSQKSKPILLDVDFPRNLESTKEIRNEFEESVPEEPNPDYLKSNVI</sequence>